<dbReference type="RefSeq" id="WP_222581352.1">
    <property type="nucleotide sequence ID" value="NZ_JAHVHU010000018.1"/>
</dbReference>
<dbReference type="Gene3D" id="3.40.50.300">
    <property type="entry name" value="P-loop containing nucleotide triphosphate hydrolases"/>
    <property type="match status" value="1"/>
</dbReference>
<evidence type="ECO:0000313" key="2">
    <source>
        <dbReference type="EMBL" id="MBY5959814.1"/>
    </source>
</evidence>
<dbReference type="InterPro" id="IPR041682">
    <property type="entry name" value="AAA_14"/>
</dbReference>
<evidence type="ECO:0000259" key="1">
    <source>
        <dbReference type="Pfam" id="PF13173"/>
    </source>
</evidence>
<dbReference type="Proteomes" id="UP000753961">
    <property type="component" value="Unassembled WGS sequence"/>
</dbReference>
<protein>
    <submittedName>
        <fullName evidence="2">AAA family ATPase</fullName>
    </submittedName>
</protein>
<accession>A0A953HPI0</accession>
<comment type="caution">
    <text evidence="2">The sequence shown here is derived from an EMBL/GenBank/DDBJ whole genome shotgun (WGS) entry which is preliminary data.</text>
</comment>
<gene>
    <name evidence="2" type="ORF">KUV50_16795</name>
</gene>
<dbReference type="Pfam" id="PF13173">
    <property type="entry name" value="AAA_14"/>
    <property type="match status" value="1"/>
</dbReference>
<dbReference type="AlphaFoldDB" id="A0A953HPI0"/>
<dbReference type="SUPFAM" id="SSF52540">
    <property type="entry name" value="P-loop containing nucleoside triphosphate hydrolases"/>
    <property type="match status" value="1"/>
</dbReference>
<dbReference type="InterPro" id="IPR027417">
    <property type="entry name" value="P-loop_NTPase"/>
</dbReference>
<proteinExistence type="predicted"/>
<name>A0A953HPI0_9BACT</name>
<dbReference type="PANTHER" id="PTHR42990:SF1">
    <property type="entry name" value="AAA+ ATPASE DOMAIN-CONTAINING PROTEIN"/>
    <property type="match status" value="1"/>
</dbReference>
<sequence length="394" mass="46000">MERLKKISNRRQEGIPTGFHRYLFSQINWNQRLIIILGQRGTGKTTLLLQKMNNEENSAIYLSLDDVYFEANRLVILADELYEQGYRHFYLDEVHRYPHWSKDVKNIYDSYPDINIILTGSSILDIRKGQGDLSRRATIYHLYGLSFREFLQLEYNITTDTIDLDTLVSSHNEQSAHFTDLMNPLKLYREYLKYGYYPFYKEVQNAFGQKLLETIDLVLELDIAPYDRLNYSTIRNMKKLVYVLSKSVPFIPNISKLAKKLDTSRNTLLKLLDSLDQARIVSLLRRDTKGVSYLQKPEKIYLQNPNLAYWLSESNPNSGNMRETFFYSQLEPIHQVTSARYGDFLIDDQYVFEIGGPSKTREQIRGLPNAWIAADGIKGGTGNKIPLWLFGFLY</sequence>
<organism evidence="2 3">
    <name type="scientific">Membranihabitans marinus</name>
    <dbReference type="NCBI Taxonomy" id="1227546"/>
    <lineage>
        <taxon>Bacteria</taxon>
        <taxon>Pseudomonadati</taxon>
        <taxon>Bacteroidota</taxon>
        <taxon>Saprospiria</taxon>
        <taxon>Saprospirales</taxon>
        <taxon>Saprospiraceae</taxon>
        <taxon>Membranihabitans</taxon>
    </lineage>
</organism>
<dbReference type="PANTHER" id="PTHR42990">
    <property type="entry name" value="ATPASE"/>
    <property type="match status" value="1"/>
</dbReference>
<feature type="domain" description="AAA" evidence="1">
    <location>
        <begin position="31"/>
        <end position="151"/>
    </location>
</feature>
<reference evidence="2" key="1">
    <citation type="submission" date="2021-06" db="EMBL/GenBank/DDBJ databases">
        <title>44 bacteria genomes isolated from Dapeng, Shenzhen.</title>
        <authorList>
            <person name="Zheng W."/>
            <person name="Yu S."/>
            <person name="Huang Y."/>
        </authorList>
    </citation>
    <scope>NUCLEOTIDE SEQUENCE</scope>
    <source>
        <strain evidence="2">DP5N28-2</strain>
    </source>
</reference>
<evidence type="ECO:0000313" key="3">
    <source>
        <dbReference type="Proteomes" id="UP000753961"/>
    </source>
</evidence>
<keyword evidence="3" id="KW-1185">Reference proteome</keyword>
<dbReference type="EMBL" id="JAHVHU010000018">
    <property type="protein sequence ID" value="MBY5959814.1"/>
    <property type="molecule type" value="Genomic_DNA"/>
</dbReference>